<accession>A0A0F9TMI1</accession>
<dbReference type="AlphaFoldDB" id="A0A0F9TMI1"/>
<organism evidence="1">
    <name type="scientific">marine sediment metagenome</name>
    <dbReference type="NCBI Taxonomy" id="412755"/>
    <lineage>
        <taxon>unclassified sequences</taxon>
        <taxon>metagenomes</taxon>
        <taxon>ecological metagenomes</taxon>
    </lineage>
</organism>
<protein>
    <submittedName>
        <fullName evidence="1">Uncharacterized protein</fullName>
    </submittedName>
</protein>
<name>A0A0F9TMI1_9ZZZZ</name>
<sequence>MTLSDSGLRNARQAYDYLSLGFAAEIEKHLGLVVEGIEVVREITDYEKNVRRVLLTSRR</sequence>
<proteinExistence type="predicted"/>
<evidence type="ECO:0000313" key="1">
    <source>
        <dbReference type="EMBL" id="KKN76147.1"/>
    </source>
</evidence>
<dbReference type="EMBL" id="LAZR01000299">
    <property type="protein sequence ID" value="KKN76147.1"/>
    <property type="molecule type" value="Genomic_DNA"/>
</dbReference>
<reference evidence="1" key="1">
    <citation type="journal article" date="2015" name="Nature">
        <title>Complex archaea that bridge the gap between prokaryotes and eukaryotes.</title>
        <authorList>
            <person name="Spang A."/>
            <person name="Saw J.H."/>
            <person name="Jorgensen S.L."/>
            <person name="Zaremba-Niedzwiedzka K."/>
            <person name="Martijn J."/>
            <person name="Lind A.E."/>
            <person name="van Eijk R."/>
            <person name="Schleper C."/>
            <person name="Guy L."/>
            <person name="Ettema T.J."/>
        </authorList>
    </citation>
    <scope>NUCLEOTIDE SEQUENCE</scope>
</reference>
<gene>
    <name evidence="1" type="ORF">LCGC14_0373420</name>
</gene>
<comment type="caution">
    <text evidence="1">The sequence shown here is derived from an EMBL/GenBank/DDBJ whole genome shotgun (WGS) entry which is preliminary data.</text>
</comment>